<evidence type="ECO:0000313" key="2">
    <source>
        <dbReference type="EMBL" id="TWH96025.1"/>
    </source>
</evidence>
<comment type="caution">
    <text evidence="2">The sequence shown here is derived from an EMBL/GenBank/DDBJ whole genome shotgun (WGS) entry which is preliminary data.</text>
</comment>
<sequence>MARTGAKKGQGARTPSWASLQRSAWARRHPQQAAQERAFRKERAELIADFSHKRNGTPETHHHASRVQQGAVARLYASGRLAIEEVGWAQEIRTVAERIGADVAICTASLETRVDSSRHGDAFWEALGAVRAEVAYSRWRAALGGRAALPLDVIVGDLALTEAARRYRMSTRRAGAVLEASLQLWGAMIRATCRDVSAADLAAAQAGLS</sequence>
<accession>A0A562KL87</accession>
<gene>
    <name evidence="2" type="ORF">IQ35_01114</name>
</gene>
<dbReference type="AlphaFoldDB" id="A0A562KL87"/>
<keyword evidence="3" id="KW-1185">Reference proteome</keyword>
<name>A0A562KL87_SPHWJ</name>
<proteinExistence type="predicted"/>
<protein>
    <submittedName>
        <fullName evidence="2">Uncharacterized protein</fullName>
    </submittedName>
</protein>
<organism evidence="2 3">
    <name type="scientific">Sphingobium wenxiniae (strain DSM 21828 / CGMCC 1.7748 / JZ-1)</name>
    <dbReference type="NCBI Taxonomy" id="595605"/>
    <lineage>
        <taxon>Bacteria</taxon>
        <taxon>Pseudomonadati</taxon>
        <taxon>Pseudomonadota</taxon>
        <taxon>Alphaproteobacteria</taxon>
        <taxon>Sphingomonadales</taxon>
        <taxon>Sphingomonadaceae</taxon>
        <taxon>Sphingobium</taxon>
    </lineage>
</organism>
<dbReference type="EMBL" id="VLKK01000003">
    <property type="protein sequence ID" value="TWH96025.1"/>
    <property type="molecule type" value="Genomic_DNA"/>
</dbReference>
<dbReference type="Proteomes" id="UP000316624">
    <property type="component" value="Unassembled WGS sequence"/>
</dbReference>
<reference evidence="2 3" key="1">
    <citation type="journal article" date="2015" name="Stand. Genomic Sci.">
        <title>Genomic Encyclopedia of Bacterial and Archaeal Type Strains, Phase III: the genomes of soil and plant-associated and newly described type strains.</title>
        <authorList>
            <person name="Whitman W.B."/>
            <person name="Woyke T."/>
            <person name="Klenk H.P."/>
            <person name="Zhou Y."/>
            <person name="Lilburn T.G."/>
            <person name="Beck B.J."/>
            <person name="De Vos P."/>
            <person name="Vandamme P."/>
            <person name="Eisen J.A."/>
            <person name="Garrity G."/>
            <person name="Hugenholtz P."/>
            <person name="Kyrpides N.C."/>
        </authorList>
    </citation>
    <scope>NUCLEOTIDE SEQUENCE [LARGE SCALE GENOMIC DNA]</scope>
    <source>
        <strain evidence="2 3">CGMCC 1.7748</strain>
    </source>
</reference>
<dbReference type="RefSeq" id="WP_242003290.1">
    <property type="nucleotide sequence ID" value="NZ_JACIIY010000005.1"/>
</dbReference>
<evidence type="ECO:0000256" key="1">
    <source>
        <dbReference type="SAM" id="MobiDB-lite"/>
    </source>
</evidence>
<evidence type="ECO:0000313" key="3">
    <source>
        <dbReference type="Proteomes" id="UP000316624"/>
    </source>
</evidence>
<feature type="region of interest" description="Disordered" evidence="1">
    <location>
        <begin position="1"/>
        <end position="28"/>
    </location>
</feature>